<dbReference type="Pfam" id="PF00583">
    <property type="entry name" value="Acetyltransf_1"/>
    <property type="match status" value="1"/>
</dbReference>
<keyword evidence="3" id="KW-1185">Reference proteome</keyword>
<accession>A0A8H7WI63</accession>
<feature type="domain" description="N-acetyltransferase" evidence="1">
    <location>
        <begin position="231"/>
        <end position="382"/>
    </location>
</feature>
<evidence type="ECO:0000313" key="3">
    <source>
        <dbReference type="Proteomes" id="UP000664132"/>
    </source>
</evidence>
<comment type="caution">
    <text evidence="2">The sequence shown here is derived from an EMBL/GenBank/DDBJ whole genome shotgun (WGS) entry which is preliminary data.</text>
</comment>
<name>A0A8H7WI63_9HELO</name>
<dbReference type="CDD" id="cd04301">
    <property type="entry name" value="NAT_SF"/>
    <property type="match status" value="2"/>
</dbReference>
<dbReference type="AlphaFoldDB" id="A0A8H7WI63"/>
<feature type="domain" description="N-acetyltransferase" evidence="1">
    <location>
        <begin position="11"/>
        <end position="184"/>
    </location>
</feature>
<sequence>MTSQLGTEGSVSVRPLTDSEEDFQSVWILWSEIFPEWPIEEALLRTILGHPFLARQGRHFISTTTTTTTSSSNETTPTGFILTYLGDGGEGKKGFVSVVGVLPQYRGRGVGGKLLERGVGALRGAAGEGKEEGREIKIVIGSETPRFWPGLPVEFGENVKAWFGKRGFKKSDGPTIKDLFKDIRTEVVPPGVKRVDGTAEEKKLRFAPWSESGYQECMEKQGANFSWGKAYAVLAASNQYHEVMVAFDAETNDQLGWTLMCGPDAILKDMFAFMPITGDVAFAGGDEKVGGLGAGGGEGEEMRKEKRKIGLIAAVGVDKKARGRGVGLAMVVRAMENLKERGMEGIFIDSVAIRDFYEKLGFEMRWEYESWESVEGGEGKCN</sequence>
<protein>
    <recommendedName>
        <fullName evidence="1">N-acetyltransferase domain-containing protein</fullName>
    </recommendedName>
</protein>
<dbReference type="PANTHER" id="PTHR43617">
    <property type="entry name" value="L-AMINO ACID N-ACETYLTRANSFERASE"/>
    <property type="match status" value="1"/>
</dbReference>
<organism evidence="2 3">
    <name type="scientific">Cadophora malorum</name>
    <dbReference type="NCBI Taxonomy" id="108018"/>
    <lineage>
        <taxon>Eukaryota</taxon>
        <taxon>Fungi</taxon>
        <taxon>Dikarya</taxon>
        <taxon>Ascomycota</taxon>
        <taxon>Pezizomycotina</taxon>
        <taxon>Leotiomycetes</taxon>
        <taxon>Helotiales</taxon>
        <taxon>Ploettnerulaceae</taxon>
        <taxon>Cadophora</taxon>
    </lineage>
</organism>
<reference evidence="2" key="1">
    <citation type="submission" date="2021-02" db="EMBL/GenBank/DDBJ databases">
        <title>Genome sequence Cadophora malorum strain M34.</title>
        <authorList>
            <person name="Stefanovic E."/>
            <person name="Vu D."/>
            <person name="Scully C."/>
            <person name="Dijksterhuis J."/>
            <person name="Roader J."/>
            <person name="Houbraken J."/>
        </authorList>
    </citation>
    <scope>NUCLEOTIDE SEQUENCE</scope>
    <source>
        <strain evidence="2">M34</strain>
    </source>
</reference>
<dbReference type="InterPro" id="IPR016181">
    <property type="entry name" value="Acyl_CoA_acyltransferase"/>
</dbReference>
<proteinExistence type="predicted"/>
<dbReference type="OrthoDB" id="47059at2759"/>
<gene>
    <name evidence="2" type="ORF">IFR04_001504</name>
</gene>
<evidence type="ECO:0000313" key="2">
    <source>
        <dbReference type="EMBL" id="KAG4425354.1"/>
    </source>
</evidence>
<evidence type="ECO:0000259" key="1">
    <source>
        <dbReference type="PROSITE" id="PS51186"/>
    </source>
</evidence>
<dbReference type="GO" id="GO:0016747">
    <property type="term" value="F:acyltransferase activity, transferring groups other than amino-acyl groups"/>
    <property type="evidence" value="ECO:0007669"/>
    <property type="project" value="InterPro"/>
</dbReference>
<dbReference type="PROSITE" id="PS51186">
    <property type="entry name" value="GNAT"/>
    <property type="match status" value="2"/>
</dbReference>
<dbReference type="EMBL" id="JAFJYH010000011">
    <property type="protein sequence ID" value="KAG4425354.1"/>
    <property type="molecule type" value="Genomic_DNA"/>
</dbReference>
<dbReference type="Pfam" id="PF13508">
    <property type="entry name" value="Acetyltransf_7"/>
    <property type="match status" value="1"/>
</dbReference>
<dbReference type="InterPro" id="IPR000182">
    <property type="entry name" value="GNAT_dom"/>
</dbReference>
<dbReference type="InterPro" id="IPR050276">
    <property type="entry name" value="MshD_Acetyltransferase"/>
</dbReference>
<dbReference type="Gene3D" id="3.40.630.30">
    <property type="match status" value="2"/>
</dbReference>
<dbReference type="SUPFAM" id="SSF55729">
    <property type="entry name" value="Acyl-CoA N-acyltransferases (Nat)"/>
    <property type="match status" value="2"/>
</dbReference>
<dbReference type="Proteomes" id="UP000664132">
    <property type="component" value="Unassembled WGS sequence"/>
</dbReference>